<keyword evidence="7" id="KW-0449">Lipoprotein</keyword>
<comment type="subcellular location">
    <subcellularLocation>
        <location evidence="1">Membrane</location>
        <topology evidence="1">Multi-pass membrane protein</topology>
    </subcellularLocation>
</comment>
<feature type="domain" description="Palmitoyltransferase DHHC" evidence="12">
    <location>
        <begin position="161"/>
        <end position="319"/>
    </location>
</feature>
<keyword evidence="6" id="KW-0564">Palmitate</keyword>
<keyword evidence="3 10" id="KW-0812">Transmembrane</keyword>
<evidence type="ECO:0000256" key="2">
    <source>
        <dbReference type="ARBA" id="ARBA00022679"/>
    </source>
</evidence>
<dbReference type="GO" id="GO:0005794">
    <property type="term" value="C:Golgi apparatus"/>
    <property type="evidence" value="ECO:0007669"/>
    <property type="project" value="TreeGrafter"/>
</dbReference>
<dbReference type="GO" id="GO:0005783">
    <property type="term" value="C:endoplasmic reticulum"/>
    <property type="evidence" value="ECO:0007669"/>
    <property type="project" value="TreeGrafter"/>
</dbReference>
<feature type="transmembrane region" description="Helical" evidence="10">
    <location>
        <begin position="6"/>
        <end position="24"/>
    </location>
</feature>
<evidence type="ECO:0000313" key="13">
    <source>
        <dbReference type="EMBL" id="KAF2453775.1"/>
    </source>
</evidence>
<evidence type="ECO:0000256" key="11">
    <source>
        <dbReference type="SAM" id="MobiDB-lite"/>
    </source>
</evidence>
<evidence type="ECO:0000256" key="8">
    <source>
        <dbReference type="ARBA" id="ARBA00023315"/>
    </source>
</evidence>
<dbReference type="OrthoDB" id="9909019at2759"/>
<dbReference type="GO" id="GO:0019706">
    <property type="term" value="F:protein-cysteine S-palmitoyltransferase activity"/>
    <property type="evidence" value="ECO:0007669"/>
    <property type="project" value="UniProtKB-EC"/>
</dbReference>
<feature type="transmembrane region" description="Helical" evidence="10">
    <location>
        <begin position="204"/>
        <end position="227"/>
    </location>
</feature>
<dbReference type="InterPro" id="IPR001594">
    <property type="entry name" value="Palmitoyltrfase_DHHC"/>
</dbReference>
<keyword evidence="4 10" id="KW-1133">Transmembrane helix</keyword>
<feature type="transmembrane region" description="Helical" evidence="10">
    <location>
        <begin position="79"/>
        <end position="100"/>
    </location>
</feature>
<evidence type="ECO:0000256" key="4">
    <source>
        <dbReference type="ARBA" id="ARBA00022989"/>
    </source>
</evidence>
<evidence type="ECO:0000256" key="3">
    <source>
        <dbReference type="ARBA" id="ARBA00022692"/>
    </source>
</evidence>
<feature type="compositionally biased region" description="Acidic residues" evidence="11">
    <location>
        <begin position="374"/>
        <end position="385"/>
    </location>
</feature>
<evidence type="ECO:0000256" key="9">
    <source>
        <dbReference type="ARBA" id="ARBA00048048"/>
    </source>
</evidence>
<dbReference type="Pfam" id="PF01529">
    <property type="entry name" value="DHHC"/>
    <property type="match status" value="1"/>
</dbReference>
<evidence type="ECO:0000256" key="6">
    <source>
        <dbReference type="ARBA" id="ARBA00023139"/>
    </source>
</evidence>
<proteinExistence type="inferred from homology"/>
<keyword evidence="8 10" id="KW-0012">Acyltransferase</keyword>
<dbReference type="AlphaFoldDB" id="A0A6A6NPR2"/>
<evidence type="ECO:0000259" key="12">
    <source>
        <dbReference type="Pfam" id="PF01529"/>
    </source>
</evidence>
<comment type="catalytic activity">
    <reaction evidence="9 10">
        <text>L-cysteinyl-[protein] + hexadecanoyl-CoA = S-hexadecanoyl-L-cysteinyl-[protein] + CoA</text>
        <dbReference type="Rhea" id="RHEA:36683"/>
        <dbReference type="Rhea" id="RHEA-COMP:10131"/>
        <dbReference type="Rhea" id="RHEA-COMP:11032"/>
        <dbReference type="ChEBI" id="CHEBI:29950"/>
        <dbReference type="ChEBI" id="CHEBI:57287"/>
        <dbReference type="ChEBI" id="CHEBI:57379"/>
        <dbReference type="ChEBI" id="CHEBI:74151"/>
        <dbReference type="EC" id="2.3.1.225"/>
    </reaction>
</comment>
<dbReference type="GO" id="GO:0016020">
    <property type="term" value="C:membrane"/>
    <property type="evidence" value="ECO:0007669"/>
    <property type="project" value="UniProtKB-SubCell"/>
</dbReference>
<dbReference type="PROSITE" id="PS50216">
    <property type="entry name" value="DHHC"/>
    <property type="match status" value="1"/>
</dbReference>
<evidence type="ECO:0000256" key="10">
    <source>
        <dbReference type="RuleBase" id="RU079119"/>
    </source>
</evidence>
<gene>
    <name evidence="13" type="ORF">BDY21DRAFT_355030</name>
</gene>
<dbReference type="EC" id="2.3.1.225" evidence="10"/>
<evidence type="ECO:0000313" key="14">
    <source>
        <dbReference type="Proteomes" id="UP000799766"/>
    </source>
</evidence>
<accession>A0A6A6NPR2</accession>
<feature type="region of interest" description="Disordered" evidence="11">
    <location>
        <begin position="353"/>
        <end position="395"/>
    </location>
</feature>
<dbReference type="InterPro" id="IPR039859">
    <property type="entry name" value="PFA4/ZDH16/20/ERF2-like"/>
</dbReference>
<dbReference type="GO" id="GO:0006612">
    <property type="term" value="P:protein targeting to membrane"/>
    <property type="evidence" value="ECO:0007669"/>
    <property type="project" value="TreeGrafter"/>
</dbReference>
<dbReference type="PANTHER" id="PTHR22883:SF480">
    <property type="entry name" value="PALMITOYLTRANSFERASE SWF1"/>
    <property type="match status" value="1"/>
</dbReference>
<sequence>MGTLRAVALFVLTLSFLTFVALFGRLPALRNTPIGFVHRLIWIHIPNFAQRIDIILTGGRGSRAGARFSHYLLYQKHPLVLIFFLGLLTGSSALLLPVIWPRLSASLRFPVVLLLPLPYIFTYLCVYPPTPFSPHITPTTLSSHLTHYPYDYTLYHDFRPPCRTCLKPKPPRSKHCNLCGTCVARADHHCVWVNNCLGRGNYKFFLLLLLTSSVTIAYGAYIAWAALAPDVTRICVAMASRRSRLRDGRNMFESFIPAFALQRFRAAALGLSIAVDVGGLRVTGVGLLAVLTAPLPLGLLVYHVRLIHAGTTTNESSKWADLGEDMREGIVFVARVRKELRWGSVEDEDDERGRWKGEWVRTEGEEGTGRDEITDVEDSSEEGSSDDGASANNQVSHRRLLKRQKAAWPLGPRQVAIRCVSGLLPDELPPELADLVEPGTWQRCWKLVDVDNIYDLGFWDNLSEFLLH</sequence>
<dbReference type="Proteomes" id="UP000799766">
    <property type="component" value="Unassembled WGS sequence"/>
</dbReference>
<evidence type="ECO:0000256" key="1">
    <source>
        <dbReference type="ARBA" id="ARBA00004141"/>
    </source>
</evidence>
<keyword evidence="2 10" id="KW-0808">Transferase</keyword>
<organism evidence="13 14">
    <name type="scientific">Lineolata rhizophorae</name>
    <dbReference type="NCBI Taxonomy" id="578093"/>
    <lineage>
        <taxon>Eukaryota</taxon>
        <taxon>Fungi</taxon>
        <taxon>Dikarya</taxon>
        <taxon>Ascomycota</taxon>
        <taxon>Pezizomycotina</taxon>
        <taxon>Dothideomycetes</taxon>
        <taxon>Dothideomycetes incertae sedis</taxon>
        <taxon>Lineolatales</taxon>
        <taxon>Lineolataceae</taxon>
        <taxon>Lineolata</taxon>
    </lineage>
</organism>
<evidence type="ECO:0000256" key="5">
    <source>
        <dbReference type="ARBA" id="ARBA00023136"/>
    </source>
</evidence>
<comment type="similarity">
    <text evidence="10">Belongs to the DHHC palmitoyltransferase family.</text>
</comment>
<name>A0A6A6NPR2_9PEZI</name>
<keyword evidence="14" id="KW-1185">Reference proteome</keyword>
<reference evidence="13" key="1">
    <citation type="journal article" date="2020" name="Stud. Mycol.">
        <title>101 Dothideomycetes genomes: a test case for predicting lifestyles and emergence of pathogens.</title>
        <authorList>
            <person name="Haridas S."/>
            <person name="Albert R."/>
            <person name="Binder M."/>
            <person name="Bloem J."/>
            <person name="Labutti K."/>
            <person name="Salamov A."/>
            <person name="Andreopoulos B."/>
            <person name="Baker S."/>
            <person name="Barry K."/>
            <person name="Bills G."/>
            <person name="Bluhm B."/>
            <person name="Cannon C."/>
            <person name="Castanera R."/>
            <person name="Culley D."/>
            <person name="Daum C."/>
            <person name="Ezra D."/>
            <person name="Gonzalez J."/>
            <person name="Henrissat B."/>
            <person name="Kuo A."/>
            <person name="Liang C."/>
            <person name="Lipzen A."/>
            <person name="Lutzoni F."/>
            <person name="Magnuson J."/>
            <person name="Mondo S."/>
            <person name="Nolan M."/>
            <person name="Ohm R."/>
            <person name="Pangilinan J."/>
            <person name="Park H.-J."/>
            <person name="Ramirez L."/>
            <person name="Alfaro M."/>
            <person name="Sun H."/>
            <person name="Tritt A."/>
            <person name="Yoshinaga Y."/>
            <person name="Zwiers L.-H."/>
            <person name="Turgeon B."/>
            <person name="Goodwin S."/>
            <person name="Spatafora J."/>
            <person name="Crous P."/>
            <person name="Grigoriev I."/>
        </authorList>
    </citation>
    <scope>NUCLEOTIDE SEQUENCE</scope>
    <source>
        <strain evidence="13">ATCC 16933</strain>
    </source>
</reference>
<evidence type="ECO:0000256" key="7">
    <source>
        <dbReference type="ARBA" id="ARBA00023288"/>
    </source>
</evidence>
<feature type="compositionally biased region" description="Basic and acidic residues" evidence="11">
    <location>
        <begin position="353"/>
        <end position="373"/>
    </location>
</feature>
<dbReference type="EMBL" id="MU001695">
    <property type="protein sequence ID" value="KAF2453775.1"/>
    <property type="molecule type" value="Genomic_DNA"/>
</dbReference>
<keyword evidence="5 10" id="KW-0472">Membrane</keyword>
<comment type="domain">
    <text evidence="10">The DHHC domain is required for palmitoyltransferase activity.</text>
</comment>
<protein>
    <recommendedName>
        <fullName evidence="10">Palmitoyltransferase</fullName>
        <ecNumber evidence="10">2.3.1.225</ecNumber>
    </recommendedName>
</protein>
<dbReference type="PANTHER" id="PTHR22883">
    <property type="entry name" value="ZINC FINGER DHHC DOMAIN CONTAINING PROTEIN"/>
    <property type="match status" value="1"/>
</dbReference>